<sequence length="152" mass="16500">MSSRTESDTSLRMESLVDEVSRWPGVTVEPGRAGGRVFSLGTREVGTATFGGQVTVTFGRALHDPLVEADWTTPDPLVPASGRTVFRVHGDTDVERARALLRLSYVYHALSRPDTTAGREALAALELETDLDDIAPPWTVRDRLTAIADSHA</sequence>
<reference evidence="2 3" key="1">
    <citation type="journal article" date="2019" name="Int. J. Syst. Evol. Microbiol.">
        <title>The Global Catalogue of Microorganisms (GCM) 10K type strain sequencing project: providing services to taxonomists for standard genome sequencing and annotation.</title>
        <authorList>
            <consortium name="The Broad Institute Genomics Platform"/>
            <consortium name="The Broad Institute Genome Sequencing Center for Infectious Disease"/>
            <person name="Wu L."/>
            <person name="Ma J."/>
        </authorList>
    </citation>
    <scope>NUCLEOTIDE SEQUENCE [LARGE SCALE GENOMIC DNA]</scope>
    <source>
        <strain evidence="2 3">CGMCC 1.12543</strain>
    </source>
</reference>
<evidence type="ECO:0000313" key="3">
    <source>
        <dbReference type="Proteomes" id="UP001596099"/>
    </source>
</evidence>
<dbReference type="AlphaFoldDB" id="A0ABD5RMR0"/>
<dbReference type="Pfam" id="PF17648">
    <property type="entry name" value="Luciferase"/>
    <property type="match status" value="1"/>
</dbReference>
<protein>
    <submittedName>
        <fullName evidence="2">Luciferase family protein</fullName>
    </submittedName>
</protein>
<organism evidence="2 3">
    <name type="scientific">Halomarina salina</name>
    <dbReference type="NCBI Taxonomy" id="1872699"/>
    <lineage>
        <taxon>Archaea</taxon>
        <taxon>Methanobacteriati</taxon>
        <taxon>Methanobacteriota</taxon>
        <taxon>Stenosarchaea group</taxon>
        <taxon>Halobacteria</taxon>
        <taxon>Halobacteriales</taxon>
        <taxon>Natronomonadaceae</taxon>
        <taxon>Halomarina</taxon>
    </lineage>
</organism>
<dbReference type="EMBL" id="JBHSQH010000001">
    <property type="protein sequence ID" value="MFC5971947.1"/>
    <property type="molecule type" value="Genomic_DNA"/>
</dbReference>
<dbReference type="RefSeq" id="WP_247414844.1">
    <property type="nucleotide sequence ID" value="NZ_JALLGW010000001.1"/>
</dbReference>
<feature type="domain" description="Luciferase" evidence="1">
    <location>
        <begin position="43"/>
        <end position="104"/>
    </location>
</feature>
<name>A0ABD5RMR0_9EURY</name>
<proteinExistence type="predicted"/>
<keyword evidence="3" id="KW-1185">Reference proteome</keyword>
<gene>
    <name evidence="2" type="ORF">ACFPYI_11445</name>
</gene>
<accession>A0ABD5RMR0</accession>
<dbReference type="InterPro" id="IPR040841">
    <property type="entry name" value="Luciferase_dom"/>
</dbReference>
<evidence type="ECO:0000259" key="1">
    <source>
        <dbReference type="Pfam" id="PF17648"/>
    </source>
</evidence>
<dbReference type="Proteomes" id="UP001596099">
    <property type="component" value="Unassembled WGS sequence"/>
</dbReference>
<evidence type="ECO:0000313" key="2">
    <source>
        <dbReference type="EMBL" id="MFC5971947.1"/>
    </source>
</evidence>
<comment type="caution">
    <text evidence="2">The sequence shown here is derived from an EMBL/GenBank/DDBJ whole genome shotgun (WGS) entry which is preliminary data.</text>
</comment>